<dbReference type="RefSeq" id="WP_193489122.1">
    <property type="nucleotide sequence ID" value="NZ_BLKT01000003.1"/>
</dbReference>
<evidence type="ECO:0000313" key="3">
    <source>
        <dbReference type="Proteomes" id="UP000465241"/>
    </source>
</evidence>
<evidence type="ECO:0000256" key="1">
    <source>
        <dbReference type="SAM" id="MobiDB-lite"/>
    </source>
</evidence>
<proteinExistence type="predicted"/>
<dbReference type="Gene3D" id="1.10.357.10">
    <property type="entry name" value="Tetracycline Repressor, domain 2"/>
    <property type="match status" value="1"/>
</dbReference>
<comment type="caution">
    <text evidence="2">The sequence shown here is derived from an EMBL/GenBank/DDBJ whole genome shotgun (WGS) entry which is preliminary data.</text>
</comment>
<name>A0A7I9WLJ4_9MYCO</name>
<reference evidence="2 3" key="1">
    <citation type="journal article" date="2019" name="Emerg. Microbes Infect.">
        <title>Comprehensive subspecies identification of 175 nontuberculous mycobacteria species based on 7547 genomic profiles.</title>
        <authorList>
            <person name="Matsumoto Y."/>
            <person name="Kinjo T."/>
            <person name="Motooka D."/>
            <person name="Nabeya D."/>
            <person name="Jung N."/>
            <person name="Uechi K."/>
            <person name="Horii T."/>
            <person name="Iida T."/>
            <person name="Fujita J."/>
            <person name="Nakamura S."/>
        </authorList>
    </citation>
    <scope>NUCLEOTIDE SEQUENCE [LARGE SCALE GENOMIC DNA]</scope>
    <source>
        <strain evidence="2 3">JCM 13392</strain>
    </source>
</reference>
<sequence>MSSTINRVAAAGTQGRRSNRRGQATRENMLDAAIRSLASGDPGSVSAARIAKDIGATWGAVKYQFGDVDGFWAAVLHHTAQRRGELPAPSDDVTALHQRVAAIIDLLFDGLLSAHSRAIENLRAALPSDPTELERLYPQTAAEFVSWGHAWNAACQKAFADLGVDPQRIREVAAFIPGAMRGLASERQLGSFNDHDLARRGLTNAIVAYLDPGEQTRTRPQRS</sequence>
<feature type="region of interest" description="Disordered" evidence="1">
    <location>
        <begin position="1"/>
        <end position="24"/>
    </location>
</feature>
<accession>A0A7I9WLJ4</accession>
<organism evidence="2 3">
    <name type="scientific">Mycolicibacterium murale</name>
    <dbReference type="NCBI Taxonomy" id="182220"/>
    <lineage>
        <taxon>Bacteria</taxon>
        <taxon>Bacillati</taxon>
        <taxon>Actinomycetota</taxon>
        <taxon>Actinomycetes</taxon>
        <taxon>Mycobacteriales</taxon>
        <taxon>Mycobacteriaceae</taxon>
        <taxon>Mycolicibacterium</taxon>
    </lineage>
</organism>
<dbReference type="Proteomes" id="UP000465241">
    <property type="component" value="Unassembled WGS sequence"/>
</dbReference>
<gene>
    <name evidence="2" type="ORF">MMUR_23360</name>
</gene>
<evidence type="ECO:0000313" key="2">
    <source>
        <dbReference type="EMBL" id="GFG58200.1"/>
    </source>
</evidence>
<dbReference type="SUPFAM" id="SSF46689">
    <property type="entry name" value="Homeodomain-like"/>
    <property type="match status" value="1"/>
</dbReference>
<dbReference type="AlphaFoldDB" id="A0A7I9WLJ4"/>
<protein>
    <submittedName>
        <fullName evidence="2">Transcriptional regulator</fullName>
    </submittedName>
</protein>
<keyword evidence="3" id="KW-1185">Reference proteome</keyword>
<dbReference type="EMBL" id="BLKT01000003">
    <property type="protein sequence ID" value="GFG58200.1"/>
    <property type="molecule type" value="Genomic_DNA"/>
</dbReference>
<dbReference type="InterPro" id="IPR009057">
    <property type="entry name" value="Homeodomain-like_sf"/>
</dbReference>